<proteinExistence type="predicted"/>
<dbReference type="GO" id="GO:0002937">
    <property type="term" value="P:tRNA 4-thiouridine biosynthesis"/>
    <property type="evidence" value="ECO:0007669"/>
    <property type="project" value="TreeGrafter"/>
</dbReference>
<protein>
    <submittedName>
        <fullName evidence="4">Thiamine biosynthesis ATP pyrophosphatase</fullName>
    </submittedName>
</protein>
<dbReference type="GO" id="GO:0052837">
    <property type="term" value="P:thiazole biosynthetic process"/>
    <property type="evidence" value="ECO:0007669"/>
    <property type="project" value="TreeGrafter"/>
</dbReference>
<feature type="domain" description="Thil AANH" evidence="3">
    <location>
        <begin position="1"/>
        <end position="83"/>
    </location>
</feature>
<reference evidence="4 5" key="1">
    <citation type="journal article" date="2010" name="Proc. Natl. Acad. Sci. U.S.A.">
        <title>Enigmatic, ultrasmall, uncultivated Archaea.</title>
        <authorList>
            <person name="Baker B.J."/>
            <person name="Comolli L.R."/>
            <person name="Dick G.J."/>
            <person name="Hauser L.J."/>
            <person name="Hyatt D."/>
            <person name="Dill B.D."/>
            <person name="Land M.L."/>
            <person name="Verberkmoes N.C."/>
            <person name="Hettich R.L."/>
            <person name="Banfield J.F."/>
        </authorList>
    </citation>
    <scope>NUCLEOTIDE SEQUENCE [LARGE SCALE GENOMIC DNA]</scope>
</reference>
<organism evidence="4 5">
    <name type="scientific">Candidatus Parvarchaeum acidophilus ARMAN-5</name>
    <dbReference type="NCBI Taxonomy" id="662762"/>
    <lineage>
        <taxon>Archaea</taxon>
        <taxon>Candidatus Parvarchaeota</taxon>
        <taxon>Candidatus Parvarchaeum</taxon>
    </lineage>
</organism>
<dbReference type="InterPro" id="IPR050102">
    <property type="entry name" value="tRNA_sulfurtransferase_ThiI"/>
</dbReference>
<evidence type="ECO:0000313" key="5">
    <source>
        <dbReference type="Proteomes" id="UP000009376"/>
    </source>
</evidence>
<dbReference type="AlphaFoldDB" id="D6GW18"/>
<dbReference type="GO" id="GO:0004810">
    <property type="term" value="F:CCA tRNA nucleotidyltransferase activity"/>
    <property type="evidence" value="ECO:0007669"/>
    <property type="project" value="InterPro"/>
</dbReference>
<accession>D6GW18</accession>
<dbReference type="InterPro" id="IPR014729">
    <property type="entry name" value="Rossmann-like_a/b/a_fold"/>
</dbReference>
<evidence type="ECO:0000259" key="3">
    <source>
        <dbReference type="Pfam" id="PF02568"/>
    </source>
</evidence>
<dbReference type="PANTHER" id="PTHR43209:SF1">
    <property type="entry name" value="TRNA SULFURTRANSFERASE"/>
    <property type="match status" value="1"/>
</dbReference>
<evidence type="ECO:0000256" key="1">
    <source>
        <dbReference type="ARBA" id="ARBA00022741"/>
    </source>
</evidence>
<feature type="non-terminal residue" evidence="4">
    <location>
        <position position="1"/>
    </location>
</feature>
<dbReference type="InterPro" id="IPR020536">
    <property type="entry name" value="ThiI_AANH"/>
</dbReference>
<gene>
    <name evidence="4" type="ORF">BJBARM5_0691</name>
</gene>
<dbReference type="GO" id="GO:0005829">
    <property type="term" value="C:cytosol"/>
    <property type="evidence" value="ECO:0007669"/>
    <property type="project" value="TreeGrafter"/>
</dbReference>
<name>D6GW18_PARA5</name>
<sequence>GDALSQVASQTIVNINAISFGIDLPIFRPFIGYNILEIIEKSIKYGFYDLSIEEYKDCCSLVSSNPATKSTQDIIKELEDKIDMKKIISDSLKELKTVKF</sequence>
<dbReference type="EMBL" id="GG745564">
    <property type="protein sequence ID" value="EFD92592.1"/>
    <property type="molecule type" value="Genomic_DNA"/>
</dbReference>
<dbReference type="Gene3D" id="3.40.50.620">
    <property type="entry name" value="HUPs"/>
    <property type="match status" value="1"/>
</dbReference>
<evidence type="ECO:0000313" key="4">
    <source>
        <dbReference type="EMBL" id="EFD92592.1"/>
    </source>
</evidence>
<keyword evidence="2" id="KW-0067">ATP-binding</keyword>
<evidence type="ECO:0000256" key="2">
    <source>
        <dbReference type="ARBA" id="ARBA00022840"/>
    </source>
</evidence>
<dbReference type="Proteomes" id="UP000009376">
    <property type="component" value="Unassembled WGS sequence"/>
</dbReference>
<keyword evidence="1" id="KW-0547">Nucleotide-binding</keyword>
<dbReference type="SUPFAM" id="SSF52402">
    <property type="entry name" value="Adenine nucleotide alpha hydrolases-like"/>
    <property type="match status" value="1"/>
</dbReference>
<dbReference type="GO" id="GO:0005524">
    <property type="term" value="F:ATP binding"/>
    <property type="evidence" value="ECO:0007669"/>
    <property type="project" value="UniProtKB-KW"/>
</dbReference>
<dbReference type="Pfam" id="PF02568">
    <property type="entry name" value="ThiI"/>
    <property type="match status" value="1"/>
</dbReference>
<dbReference type="PANTHER" id="PTHR43209">
    <property type="entry name" value="TRNA SULFURTRANSFERASE"/>
    <property type="match status" value="1"/>
</dbReference>